<evidence type="ECO:0000256" key="1">
    <source>
        <dbReference type="SAM" id="MobiDB-lite"/>
    </source>
</evidence>
<feature type="region of interest" description="Disordered" evidence="1">
    <location>
        <begin position="1"/>
        <end position="23"/>
    </location>
</feature>
<protein>
    <submittedName>
        <fullName evidence="2">Uncharacterized protein</fullName>
    </submittedName>
</protein>
<dbReference type="AlphaFoldDB" id="A0A212JK62"/>
<accession>A0A212JK62</accession>
<sequence length="167" mass="19260">MMAKTSKSTKEEKPTAVKEKKARENEKNFILSDEALRLVLEVRENRGNMSEFASRCIAEYGPFILEETGDFSGEKAPFAPRFRYLEEIVVAWAYDEIVDEDDGWDAATIKAHQDVLKSTGKKSWYNAKSITAIMDVAAENPETEDTEPYQWQTLLRRRKDFLALKRK</sequence>
<name>A0A212JK62_9DELT</name>
<organism evidence="2">
    <name type="scientific">uncultured delta proteobacterium</name>
    <dbReference type="NCBI Taxonomy" id="34034"/>
    <lineage>
        <taxon>Bacteria</taxon>
        <taxon>Deltaproteobacteria</taxon>
        <taxon>environmental samples</taxon>
    </lineage>
</organism>
<dbReference type="EMBL" id="FLUQ01000001">
    <property type="protein sequence ID" value="SBV99826.1"/>
    <property type="molecule type" value="Genomic_DNA"/>
</dbReference>
<reference evidence="2" key="1">
    <citation type="submission" date="2016-04" db="EMBL/GenBank/DDBJ databases">
        <authorList>
            <person name="Evans L.H."/>
            <person name="Alamgir A."/>
            <person name="Owens N."/>
            <person name="Weber N.D."/>
            <person name="Virtaneva K."/>
            <person name="Barbian K."/>
            <person name="Babar A."/>
            <person name="Rosenke K."/>
        </authorList>
    </citation>
    <scope>NUCLEOTIDE SEQUENCE</scope>
    <source>
        <strain evidence="2">86</strain>
    </source>
</reference>
<proteinExistence type="predicted"/>
<evidence type="ECO:0000313" key="2">
    <source>
        <dbReference type="EMBL" id="SBV99826.1"/>
    </source>
</evidence>
<feature type="compositionally biased region" description="Basic and acidic residues" evidence="1">
    <location>
        <begin position="8"/>
        <end position="23"/>
    </location>
</feature>
<gene>
    <name evidence="2" type="ORF">KL86DPRO_11674</name>
</gene>